<protein>
    <submittedName>
        <fullName evidence="1">Uncharacterized protein</fullName>
    </submittedName>
</protein>
<dbReference type="EMBL" id="LSBH01000005">
    <property type="protein sequence ID" value="OAQ78458.1"/>
    <property type="molecule type" value="Genomic_DNA"/>
</dbReference>
<gene>
    <name evidence="1" type="ORF">VFPBJ_06579</name>
</gene>
<comment type="caution">
    <text evidence="1">The sequence shown here is derived from an EMBL/GenBank/DDBJ whole genome shotgun (WGS) entry which is preliminary data.</text>
</comment>
<accession>A0A179GLS2</accession>
<evidence type="ECO:0000313" key="2">
    <source>
        <dbReference type="Proteomes" id="UP000078240"/>
    </source>
</evidence>
<organism evidence="1 2">
    <name type="scientific">Purpureocillium lilacinum</name>
    <name type="common">Paecilomyces lilacinus</name>
    <dbReference type="NCBI Taxonomy" id="33203"/>
    <lineage>
        <taxon>Eukaryota</taxon>
        <taxon>Fungi</taxon>
        <taxon>Dikarya</taxon>
        <taxon>Ascomycota</taxon>
        <taxon>Pezizomycotina</taxon>
        <taxon>Sordariomycetes</taxon>
        <taxon>Hypocreomycetidae</taxon>
        <taxon>Hypocreales</taxon>
        <taxon>Ophiocordycipitaceae</taxon>
        <taxon>Purpureocillium</taxon>
    </lineage>
</organism>
<evidence type="ECO:0000313" key="1">
    <source>
        <dbReference type="EMBL" id="OAQ78458.1"/>
    </source>
</evidence>
<name>A0A179GLS2_PURLI</name>
<reference evidence="1 2" key="1">
    <citation type="submission" date="2016-01" db="EMBL/GenBank/DDBJ databases">
        <title>Biosynthesis of antibiotic leucinostatins and their inhibition on Phytophthora in bio-control Purpureocillium lilacinum.</title>
        <authorList>
            <person name="Wang G."/>
            <person name="Liu Z."/>
            <person name="Lin R."/>
            <person name="Li E."/>
            <person name="Mao Z."/>
            <person name="Ling J."/>
            <person name="Yin W."/>
            <person name="Xie B."/>
        </authorList>
    </citation>
    <scope>NUCLEOTIDE SEQUENCE [LARGE SCALE GENOMIC DNA]</scope>
    <source>
        <strain evidence="1">PLBJ-1</strain>
    </source>
</reference>
<dbReference type="Proteomes" id="UP000078240">
    <property type="component" value="Unassembled WGS sequence"/>
</dbReference>
<sequence>MRINSFNHRCTGRKNVCSLGARLSVYHLDGHARVAPKDGSKHSSQHDAYL</sequence>
<proteinExistence type="predicted"/>
<dbReference type="AlphaFoldDB" id="A0A179GLS2"/>